<organism evidence="2 3">
    <name type="scientific">Humicola insolens</name>
    <name type="common">Soft-rot fungus</name>
    <dbReference type="NCBI Taxonomy" id="85995"/>
    <lineage>
        <taxon>Eukaryota</taxon>
        <taxon>Fungi</taxon>
        <taxon>Dikarya</taxon>
        <taxon>Ascomycota</taxon>
        <taxon>Pezizomycotina</taxon>
        <taxon>Sordariomycetes</taxon>
        <taxon>Sordariomycetidae</taxon>
        <taxon>Sordariales</taxon>
        <taxon>Chaetomiaceae</taxon>
        <taxon>Mycothermus</taxon>
    </lineage>
</organism>
<feature type="compositionally biased region" description="Polar residues" evidence="1">
    <location>
        <begin position="29"/>
        <end position="42"/>
    </location>
</feature>
<feature type="region of interest" description="Disordered" evidence="1">
    <location>
        <begin position="482"/>
        <end position="516"/>
    </location>
</feature>
<dbReference type="Proteomes" id="UP001583172">
    <property type="component" value="Unassembled WGS sequence"/>
</dbReference>
<name>A0ABR3V6F5_HUMIN</name>
<proteinExistence type="predicted"/>
<evidence type="ECO:0000313" key="2">
    <source>
        <dbReference type="EMBL" id="KAL1837342.1"/>
    </source>
</evidence>
<dbReference type="EMBL" id="JAZGSY010000304">
    <property type="protein sequence ID" value="KAL1837342.1"/>
    <property type="molecule type" value="Genomic_DNA"/>
</dbReference>
<keyword evidence="3" id="KW-1185">Reference proteome</keyword>
<feature type="region of interest" description="Disordered" evidence="1">
    <location>
        <begin position="1"/>
        <end position="62"/>
    </location>
</feature>
<sequence>MAAPYSKRQPSSHCSGSDSDSQRSYHSYTSHSTAPTSVSDSPRPSDYKQYAPSTITTTTTTTSSARYTSHDDYYTKARHVYDSRDDVSPSTWISPRSTDDYTCASTTASCEDLDLDLDDSLDDYGSDIPPLPEYCHGMVEPNVRISTPQDFAKLFPSLNRLTVRHDEFTNDGNMNLRIDTLVTTTRRRTAVQLFHLRMYDLARRDFALRRYHRDSGREVCTSKLHFMEPPAPKERPATASGPIDIKPTLKRSMSTALWSLGGKKPVLQRATSAVSEASRPSTSASNWSSRLSLDSRLLRGAPTRRPVPTNTLKLEFSNYARVDLTRKGHKGNKRYEFEWWGHNYAWRRAVDKHIGAVSFHLVRDDDASAPVAHIVPETRSPTQVLADETAGGWVPPCFMWIADESAVKAVTDVADVIMATGLMALVDDCIRERWEKPAAAARKVAQHRAIPVLPLLSSSFDAVAGTSPKSFFMHHLLRRRGSNNSNDSSRPVTPATGSPLRVGFANPGLTARSHTA</sequence>
<protein>
    <submittedName>
        <fullName evidence="2">Uncharacterized protein</fullName>
    </submittedName>
</protein>
<reference evidence="2 3" key="1">
    <citation type="journal article" date="2024" name="Commun. Biol.">
        <title>Comparative genomic analysis of thermophilic fungi reveals convergent evolutionary adaptations and gene losses.</title>
        <authorList>
            <person name="Steindorff A.S."/>
            <person name="Aguilar-Pontes M.V."/>
            <person name="Robinson A.J."/>
            <person name="Andreopoulos B."/>
            <person name="LaButti K."/>
            <person name="Kuo A."/>
            <person name="Mondo S."/>
            <person name="Riley R."/>
            <person name="Otillar R."/>
            <person name="Haridas S."/>
            <person name="Lipzen A."/>
            <person name="Grimwood J."/>
            <person name="Schmutz J."/>
            <person name="Clum A."/>
            <person name="Reid I.D."/>
            <person name="Moisan M.C."/>
            <person name="Butler G."/>
            <person name="Nguyen T.T.M."/>
            <person name="Dewar K."/>
            <person name="Conant G."/>
            <person name="Drula E."/>
            <person name="Henrissat B."/>
            <person name="Hansel C."/>
            <person name="Singer S."/>
            <person name="Hutchinson M.I."/>
            <person name="de Vries R.P."/>
            <person name="Natvig D.O."/>
            <person name="Powell A.J."/>
            <person name="Tsang A."/>
            <person name="Grigoriev I.V."/>
        </authorList>
    </citation>
    <scope>NUCLEOTIDE SEQUENCE [LARGE SCALE GENOMIC DNA]</scope>
    <source>
        <strain evidence="2 3">CBS 620.91</strain>
    </source>
</reference>
<feature type="region of interest" description="Disordered" evidence="1">
    <location>
        <begin position="227"/>
        <end position="246"/>
    </location>
</feature>
<comment type="caution">
    <text evidence="2">The sequence shown here is derived from an EMBL/GenBank/DDBJ whole genome shotgun (WGS) entry which is preliminary data.</text>
</comment>
<feature type="compositionally biased region" description="Low complexity" evidence="1">
    <location>
        <begin position="11"/>
        <end position="28"/>
    </location>
</feature>
<gene>
    <name evidence="2" type="ORF">VTJ49DRAFT_3970</name>
</gene>
<feature type="compositionally biased region" description="Low complexity" evidence="1">
    <location>
        <begin position="53"/>
        <end position="62"/>
    </location>
</feature>
<evidence type="ECO:0000313" key="3">
    <source>
        <dbReference type="Proteomes" id="UP001583172"/>
    </source>
</evidence>
<accession>A0ABR3V6F5</accession>
<evidence type="ECO:0000256" key="1">
    <source>
        <dbReference type="SAM" id="MobiDB-lite"/>
    </source>
</evidence>